<reference evidence="2" key="1">
    <citation type="submission" date="2022-11" db="UniProtKB">
        <authorList>
            <consortium name="WormBaseParasite"/>
        </authorList>
    </citation>
    <scope>IDENTIFICATION</scope>
</reference>
<sequence>MVPRSRAYRPFRLVAEPSVYIVGDATAVMVSREFMRSSDGIAQRWLPGEPSGAQLVELMKKEQIEQTNAWVWILFSRKELSMGESERLIEYRWVMQMVSTLTTENIKIVAPLPYPGMETPALKAGAILHAECRRYQLTLMEPTEQFLVGKTARPELFYNARSLSPQGTR</sequence>
<dbReference type="WBParaSite" id="PSAMB.scaffold2074size25594.g16227.t1">
    <property type="protein sequence ID" value="PSAMB.scaffold2074size25594.g16227.t1"/>
    <property type="gene ID" value="PSAMB.scaffold2074size25594.g16227"/>
</dbReference>
<name>A0A914VLD0_9BILA</name>
<evidence type="ECO:0000313" key="2">
    <source>
        <dbReference type="WBParaSite" id="PSAMB.scaffold2074size25594.g16227.t1"/>
    </source>
</evidence>
<organism evidence="1 2">
    <name type="scientific">Plectus sambesii</name>
    <dbReference type="NCBI Taxonomy" id="2011161"/>
    <lineage>
        <taxon>Eukaryota</taxon>
        <taxon>Metazoa</taxon>
        <taxon>Ecdysozoa</taxon>
        <taxon>Nematoda</taxon>
        <taxon>Chromadorea</taxon>
        <taxon>Plectida</taxon>
        <taxon>Plectina</taxon>
        <taxon>Plectoidea</taxon>
        <taxon>Plectidae</taxon>
        <taxon>Plectus</taxon>
    </lineage>
</organism>
<evidence type="ECO:0000313" key="1">
    <source>
        <dbReference type="Proteomes" id="UP000887566"/>
    </source>
</evidence>
<keyword evidence="1" id="KW-1185">Reference proteome</keyword>
<accession>A0A914VLD0</accession>
<dbReference type="AlphaFoldDB" id="A0A914VLD0"/>
<protein>
    <submittedName>
        <fullName evidence="2">Uncharacterized protein</fullName>
    </submittedName>
</protein>
<proteinExistence type="predicted"/>
<dbReference type="Proteomes" id="UP000887566">
    <property type="component" value="Unplaced"/>
</dbReference>